<gene>
    <name evidence="1" type="ORF">S01H4_19121</name>
</gene>
<organism evidence="1">
    <name type="scientific">marine sediment metagenome</name>
    <dbReference type="NCBI Taxonomy" id="412755"/>
    <lineage>
        <taxon>unclassified sequences</taxon>
        <taxon>metagenomes</taxon>
        <taxon>ecological metagenomes</taxon>
    </lineage>
</organism>
<reference evidence="1" key="1">
    <citation type="journal article" date="2014" name="Front. Microbiol.">
        <title>High frequency of phylogenetically diverse reductive dehalogenase-homologous genes in deep subseafloor sedimentary metagenomes.</title>
        <authorList>
            <person name="Kawai M."/>
            <person name="Futagami T."/>
            <person name="Toyoda A."/>
            <person name="Takaki Y."/>
            <person name="Nishi S."/>
            <person name="Hori S."/>
            <person name="Arai W."/>
            <person name="Tsubouchi T."/>
            <person name="Morono Y."/>
            <person name="Uchiyama I."/>
            <person name="Ito T."/>
            <person name="Fujiyama A."/>
            <person name="Inagaki F."/>
            <person name="Takami H."/>
        </authorList>
    </citation>
    <scope>NUCLEOTIDE SEQUENCE</scope>
    <source>
        <strain evidence="1">Expedition CK06-06</strain>
    </source>
</reference>
<dbReference type="AlphaFoldDB" id="X0YFM6"/>
<evidence type="ECO:0000313" key="1">
    <source>
        <dbReference type="EMBL" id="GAG54675.1"/>
    </source>
</evidence>
<accession>X0YFM6</accession>
<dbReference type="EMBL" id="BART01008510">
    <property type="protein sequence ID" value="GAG54675.1"/>
    <property type="molecule type" value="Genomic_DNA"/>
</dbReference>
<comment type="caution">
    <text evidence="1">The sequence shown here is derived from an EMBL/GenBank/DDBJ whole genome shotgun (WGS) entry which is preliminary data.</text>
</comment>
<protein>
    <recommendedName>
        <fullName evidence="2">Zinc-ribbon domain-containing protein</fullName>
    </recommendedName>
</protein>
<evidence type="ECO:0008006" key="2">
    <source>
        <dbReference type="Google" id="ProtNLM"/>
    </source>
</evidence>
<name>X0YFM6_9ZZZZ</name>
<proteinExistence type="predicted"/>
<sequence length="165" mass="18859">MTIIFSSDGFFREGEVGKDWQFEMELGKIILTDQELSFMKKSNISLTEVGTPIDNYTDGFKIPLSAIKKAYAIKNRKIYTVMVETRDNHLFTITMAKYRDSGRLESTKLSELINTTILTNIDFTQNQTNHDAHAPLRTKSYICQYCGERNKSTANFCKNCGNKIS</sequence>